<dbReference type="InterPro" id="IPR032599">
    <property type="entry name" value="YcdB/YcdC_rep_domain"/>
</dbReference>
<dbReference type="PROSITE" id="PS51272">
    <property type="entry name" value="SLH"/>
    <property type="match status" value="1"/>
</dbReference>
<reference evidence="4 5" key="1">
    <citation type="submission" date="2018-12" db="EMBL/GenBank/DDBJ databases">
        <authorList>
            <person name="Yu L."/>
        </authorList>
    </citation>
    <scope>NUCLEOTIDE SEQUENCE [LARGE SCALE GENOMIC DNA]</scope>
    <source>
        <strain evidence="4 5">S5H2222</strain>
    </source>
</reference>
<keyword evidence="5" id="KW-1185">Reference proteome</keyword>
<feature type="domain" description="SLH" evidence="3">
    <location>
        <begin position="625"/>
        <end position="687"/>
    </location>
</feature>
<comment type="caution">
    <text evidence="4">The sequence shown here is derived from an EMBL/GenBank/DDBJ whole genome shotgun (WGS) entry which is preliminary data.</text>
</comment>
<organism evidence="4 5">
    <name type="scientific">Lysinibacillus telephonicus</name>
    <dbReference type="NCBI Taxonomy" id="1714840"/>
    <lineage>
        <taxon>Bacteria</taxon>
        <taxon>Bacillati</taxon>
        <taxon>Bacillota</taxon>
        <taxon>Bacilli</taxon>
        <taxon>Bacillales</taxon>
        <taxon>Bacillaceae</taxon>
        <taxon>Lysinibacillus</taxon>
    </lineage>
</organism>
<keyword evidence="1 2" id="KW-0732">Signal</keyword>
<evidence type="ECO:0000313" key="5">
    <source>
        <dbReference type="Proteomes" id="UP000276349"/>
    </source>
</evidence>
<dbReference type="OrthoDB" id="2953630at2"/>
<dbReference type="AlphaFoldDB" id="A0A431UU63"/>
<feature type="chain" id="PRO_5019515079" description="SLH domain-containing protein" evidence="2">
    <location>
        <begin position="37"/>
        <end position="754"/>
    </location>
</feature>
<accession>A0A431UU63</accession>
<dbReference type="Pfam" id="PF00395">
    <property type="entry name" value="SLH"/>
    <property type="match status" value="2"/>
</dbReference>
<dbReference type="Pfam" id="PF16244">
    <property type="entry name" value="DUF4901"/>
    <property type="match status" value="1"/>
</dbReference>
<dbReference type="Proteomes" id="UP000276349">
    <property type="component" value="Unassembled WGS sequence"/>
</dbReference>
<dbReference type="EMBL" id="RXNR01000015">
    <property type="protein sequence ID" value="RTQ93901.1"/>
    <property type="molecule type" value="Genomic_DNA"/>
</dbReference>
<gene>
    <name evidence="4" type="ORF">EKG35_07215</name>
</gene>
<evidence type="ECO:0000256" key="2">
    <source>
        <dbReference type="SAM" id="SignalP"/>
    </source>
</evidence>
<proteinExistence type="predicted"/>
<evidence type="ECO:0000259" key="3">
    <source>
        <dbReference type="PROSITE" id="PS51272"/>
    </source>
</evidence>
<protein>
    <recommendedName>
        <fullName evidence="3">SLH domain-containing protein</fullName>
    </recommendedName>
</protein>
<feature type="signal peptide" evidence="2">
    <location>
        <begin position="1"/>
        <end position="36"/>
    </location>
</feature>
<sequence>MLLTNIRRVILVKINKIGFSITAAVMSFGMMSAASADTNSVEQPKQIEIKVASTENTVTKNDLIKKLNEVFPNKFNFLSASDFQMSRGHYYPEDKTVRYDLNFSKKVQGKDVYGYITFVGEDLEIENFDYQPANVADALFPAKISKEEAQKIAEDFIKKFPNGEQYQFDKNNSDSYSYYSNNLLTEPIRYSFSFIRTKNQVEIFDQRIHVTVLGNGEIVQFYSYPMASKSVGFDDVQKVKNKDEILEKIKENLQVQLQYQINYEYPYDKRTVELVYSPSGQFTGVHALTGQWQTESGFTQDLPKAKEIETIVPKPLAPRQEGITPDEAKNIAEKLLKVDSDEITLTIDSVEEQTDYNGREVYSISYMYNYKNGGHGTVLQIDKNTGELIDYYDIKNDVLGELGKTDNKNKITSDQALTKAINYLKEYAPSYLHEYALPINEPYADEVSGIYNFSFPRVVNGIIVSGDGIHIGIKFDGSLNSLSISHLEFENWPSTSNIISEEEALQRFKDGLGLKLQYIMQGSNDEESHYSLVYTPIFNDKGTNSFDATNGEWTSMFNEKDYPVISHPTAEQELNYLIQNNILEVKDSSFNADATITKGEALKTIVKSLTYFYDEYNIRYEEQVHPQTFENIGPDHPYYSVVEQAVSMGILNPNNQDLNTSALVTREELAVWYVRALGLEQAASHNDIYKLDIKDAKEVTYTGYVALADALELLPTENDLFKPKENVTYAELAVSTIRLAHKVYENRVNGYRYY</sequence>
<evidence type="ECO:0000256" key="1">
    <source>
        <dbReference type="ARBA" id="ARBA00022729"/>
    </source>
</evidence>
<dbReference type="InterPro" id="IPR001119">
    <property type="entry name" value="SLH_dom"/>
</dbReference>
<name>A0A431UU63_9BACI</name>
<evidence type="ECO:0000313" key="4">
    <source>
        <dbReference type="EMBL" id="RTQ93901.1"/>
    </source>
</evidence>